<dbReference type="CDD" id="cd09071">
    <property type="entry name" value="FAR_C"/>
    <property type="match status" value="1"/>
</dbReference>
<comment type="caution">
    <text evidence="3">The sequence shown here is derived from an EMBL/GenBank/DDBJ whole genome shotgun (WGS) entry which is preliminary data.</text>
</comment>
<feature type="domain" description="Fatty acyl-CoA reductase C-terminal" evidence="2">
    <location>
        <begin position="4"/>
        <end position="118"/>
    </location>
</feature>
<keyword evidence="1" id="KW-0472">Membrane</keyword>
<dbReference type="EMBL" id="JAPWTK010000017">
    <property type="protein sequence ID" value="KAJ8958398.1"/>
    <property type="molecule type" value="Genomic_DNA"/>
</dbReference>
<dbReference type="Proteomes" id="UP001162162">
    <property type="component" value="Unassembled WGS sequence"/>
</dbReference>
<feature type="transmembrane region" description="Helical" evidence="1">
    <location>
        <begin position="167"/>
        <end position="187"/>
    </location>
</feature>
<name>A0AAV8Z366_9CUCU</name>
<accession>A0AAV8Z366</accession>
<dbReference type="AlphaFoldDB" id="A0AAV8Z366"/>
<organism evidence="3 4">
    <name type="scientific">Aromia moschata</name>
    <dbReference type="NCBI Taxonomy" id="1265417"/>
    <lineage>
        <taxon>Eukaryota</taxon>
        <taxon>Metazoa</taxon>
        <taxon>Ecdysozoa</taxon>
        <taxon>Arthropoda</taxon>
        <taxon>Hexapoda</taxon>
        <taxon>Insecta</taxon>
        <taxon>Pterygota</taxon>
        <taxon>Neoptera</taxon>
        <taxon>Endopterygota</taxon>
        <taxon>Coleoptera</taxon>
        <taxon>Polyphaga</taxon>
        <taxon>Cucujiformia</taxon>
        <taxon>Chrysomeloidea</taxon>
        <taxon>Cerambycidae</taxon>
        <taxon>Cerambycinae</taxon>
        <taxon>Callichromatini</taxon>
        <taxon>Aromia</taxon>
    </lineage>
</organism>
<dbReference type="Pfam" id="PF03015">
    <property type="entry name" value="Sterile"/>
    <property type="match status" value="1"/>
</dbReference>
<proteinExistence type="predicted"/>
<evidence type="ECO:0000259" key="2">
    <source>
        <dbReference type="Pfam" id="PF03015"/>
    </source>
</evidence>
<evidence type="ECO:0000313" key="3">
    <source>
        <dbReference type="EMBL" id="KAJ8958398.1"/>
    </source>
</evidence>
<dbReference type="InterPro" id="IPR033640">
    <property type="entry name" value="FAR_C"/>
</dbReference>
<evidence type="ECO:0000313" key="4">
    <source>
        <dbReference type="Proteomes" id="UP001162162"/>
    </source>
</evidence>
<protein>
    <recommendedName>
        <fullName evidence="2">Fatty acyl-CoA reductase C-terminal domain-containing protein</fullName>
    </recommendedName>
</protein>
<keyword evidence="1" id="KW-0812">Transmembrane</keyword>
<gene>
    <name evidence="3" type="ORF">NQ318_002180</name>
</gene>
<evidence type="ECO:0000256" key="1">
    <source>
        <dbReference type="SAM" id="Phobius"/>
    </source>
</evidence>
<feature type="transmembrane region" description="Helical" evidence="1">
    <location>
        <begin position="207"/>
        <end position="230"/>
    </location>
</feature>
<keyword evidence="4" id="KW-1185">Reference proteome</keyword>
<keyword evidence="1" id="KW-1133">Transmembrane helix</keyword>
<reference evidence="3" key="1">
    <citation type="journal article" date="2023" name="Insect Mol. Biol.">
        <title>Genome sequencing provides insights into the evolution of gene families encoding plant cell wall-degrading enzymes in longhorned beetles.</title>
        <authorList>
            <person name="Shin N.R."/>
            <person name="Okamura Y."/>
            <person name="Kirsch R."/>
            <person name="Pauchet Y."/>
        </authorList>
    </citation>
    <scope>NUCLEOTIDE SEQUENCE</scope>
    <source>
        <strain evidence="3">AMC_N1</strain>
    </source>
</reference>
<sequence>MILYQLLPAALLDGLSILLGKKPIGLVQDKSQEDTPPKPSPDFQLVKIQRKIYIAYSVLEYFMLNEWVFLSTEAVAMDDLLLPCDQEDFGYHKDSVYGDVYTNASNTVKGDIRYLLKEGQSARPINKAGRLCRNLAARGGRVIDISRQFDFSPVDRRFARSSDIIKCVRGVYVVGVVPTVWMYSATLDKKMLSVRAQSLVEKGLSVHPFYFVCTLFALLFLYTCTVIIVVQRRNNVDD</sequence>